<dbReference type="GeneID" id="18832395"/>
<dbReference type="PRINTS" id="PR00792">
    <property type="entry name" value="PEPSIN"/>
</dbReference>
<keyword evidence="2 6" id="KW-0645">Protease</keyword>
<dbReference type="InterPro" id="IPR033121">
    <property type="entry name" value="PEPTIDASE_A1"/>
</dbReference>
<comment type="similarity">
    <text evidence="1 6">Belongs to the peptidase A1 family.</text>
</comment>
<keyword evidence="11" id="KW-1185">Reference proteome</keyword>
<dbReference type="EMBL" id="JH971388">
    <property type="protein sequence ID" value="EKM81391.1"/>
    <property type="molecule type" value="Genomic_DNA"/>
</dbReference>
<dbReference type="InterPro" id="IPR034164">
    <property type="entry name" value="Pepsin-like_dom"/>
</dbReference>
<dbReference type="MEROPS" id="A01.078"/>
<evidence type="ECO:0000313" key="11">
    <source>
        <dbReference type="Proteomes" id="UP000008493"/>
    </source>
</evidence>
<evidence type="ECO:0000313" key="10">
    <source>
        <dbReference type="EMBL" id="EKM81391.1"/>
    </source>
</evidence>
<keyword evidence="3 6" id="KW-0064">Aspartyl protease</keyword>
<feature type="chain" id="PRO_5003889871" description="Peptidase A1 domain-containing protein" evidence="8">
    <location>
        <begin position="20"/>
        <end position="488"/>
    </location>
</feature>
<dbReference type="Proteomes" id="UP000008493">
    <property type="component" value="Unassembled WGS sequence"/>
</dbReference>
<dbReference type="KEGG" id="abp:AGABI1DRAFT91098"/>
<feature type="active site" evidence="5">
    <location>
        <position position="296"/>
    </location>
</feature>
<protein>
    <recommendedName>
        <fullName evidence="9">Peptidase A1 domain-containing protein</fullName>
    </recommendedName>
</protein>
<dbReference type="PROSITE" id="PS00141">
    <property type="entry name" value="ASP_PROTEASE"/>
    <property type="match status" value="1"/>
</dbReference>
<evidence type="ECO:0000256" key="5">
    <source>
        <dbReference type="PIRSR" id="PIRSR601461-1"/>
    </source>
</evidence>
<dbReference type="eggNOG" id="KOG1339">
    <property type="taxonomic scope" value="Eukaryota"/>
</dbReference>
<evidence type="ECO:0000256" key="6">
    <source>
        <dbReference type="RuleBase" id="RU000454"/>
    </source>
</evidence>
<name>K5X0Q6_AGABU</name>
<dbReference type="PANTHER" id="PTHR47966:SF57">
    <property type="entry name" value="PEPTIDASE A1 DOMAIN-CONTAINING PROTEIN"/>
    <property type="match status" value="1"/>
</dbReference>
<dbReference type="FunCoup" id="K5X0Q6">
    <property type="interactions" value="39"/>
</dbReference>
<dbReference type="RefSeq" id="XP_007328821.1">
    <property type="nucleotide sequence ID" value="XM_007328759.1"/>
</dbReference>
<proteinExistence type="inferred from homology"/>
<evidence type="ECO:0000256" key="2">
    <source>
        <dbReference type="ARBA" id="ARBA00022670"/>
    </source>
</evidence>
<dbReference type="GO" id="GO:0004190">
    <property type="term" value="F:aspartic-type endopeptidase activity"/>
    <property type="evidence" value="ECO:0007669"/>
    <property type="project" value="UniProtKB-KW"/>
</dbReference>
<evidence type="ECO:0000256" key="4">
    <source>
        <dbReference type="ARBA" id="ARBA00022801"/>
    </source>
</evidence>
<feature type="compositionally biased region" description="Polar residues" evidence="7">
    <location>
        <begin position="455"/>
        <end position="465"/>
    </location>
</feature>
<gene>
    <name evidence="10" type="ORF">AGABI1DRAFT_91098</name>
</gene>
<reference evidence="11" key="1">
    <citation type="journal article" date="2012" name="Proc. Natl. Acad. Sci. U.S.A.">
        <title>Genome sequence of the button mushroom Agaricus bisporus reveals mechanisms governing adaptation to a humic-rich ecological niche.</title>
        <authorList>
            <person name="Morin E."/>
            <person name="Kohler A."/>
            <person name="Baker A.R."/>
            <person name="Foulongne-Oriol M."/>
            <person name="Lombard V."/>
            <person name="Nagy L.G."/>
            <person name="Ohm R.A."/>
            <person name="Patyshakuliyeva A."/>
            <person name="Brun A."/>
            <person name="Aerts A.L."/>
            <person name="Bailey A.M."/>
            <person name="Billette C."/>
            <person name="Coutinho P.M."/>
            <person name="Deakin G."/>
            <person name="Doddapaneni H."/>
            <person name="Floudas D."/>
            <person name="Grimwood J."/>
            <person name="Hilden K."/>
            <person name="Kuees U."/>
            <person name="LaButti K.M."/>
            <person name="Lapidus A."/>
            <person name="Lindquist E.A."/>
            <person name="Lucas S.M."/>
            <person name="Murat C."/>
            <person name="Riley R.W."/>
            <person name="Salamov A.A."/>
            <person name="Schmutz J."/>
            <person name="Subramanian V."/>
            <person name="Woesten H.A.B."/>
            <person name="Xu J."/>
            <person name="Eastwood D.C."/>
            <person name="Foster G.D."/>
            <person name="Sonnenberg A.S."/>
            <person name="Cullen D."/>
            <person name="de Vries R.P."/>
            <person name="Lundell T."/>
            <person name="Hibbett D.S."/>
            <person name="Henrissat B."/>
            <person name="Burton K.S."/>
            <person name="Kerrigan R.W."/>
            <person name="Challen M.P."/>
            <person name="Grigoriev I.V."/>
            <person name="Martin F."/>
        </authorList>
    </citation>
    <scope>NUCLEOTIDE SEQUENCE [LARGE SCALE GENOMIC DNA]</scope>
    <source>
        <strain evidence="11">JB137-S8 / ATCC MYA-4627 / FGSC 10392</strain>
    </source>
</reference>
<dbReference type="InterPro" id="IPR001969">
    <property type="entry name" value="Aspartic_peptidase_AS"/>
</dbReference>
<dbReference type="FunFam" id="2.40.70.10:FF:000115">
    <property type="entry name" value="Lysosomal aspartic protease"/>
    <property type="match status" value="1"/>
</dbReference>
<dbReference type="GO" id="GO:0006508">
    <property type="term" value="P:proteolysis"/>
    <property type="evidence" value="ECO:0007669"/>
    <property type="project" value="UniProtKB-KW"/>
</dbReference>
<feature type="active site" evidence="5">
    <location>
        <position position="101"/>
    </location>
</feature>
<dbReference type="PANTHER" id="PTHR47966">
    <property type="entry name" value="BETA-SITE APP-CLEAVING ENZYME, ISOFORM A-RELATED"/>
    <property type="match status" value="1"/>
</dbReference>
<evidence type="ECO:0000256" key="8">
    <source>
        <dbReference type="SAM" id="SignalP"/>
    </source>
</evidence>
<accession>K5X0Q6</accession>
<sequence>MIFHFAPLLLLLSCTSVQAEGIHVNLARRAPVRHDTAYFHGLAEGIRAKYGFATAADHARRDNSKRASTSAIPLINLNADAIYLGNVDVGTPKQSFQVVLDTGSSDFWVGATPCTSGCSIGATLYDASESSTHSDSGARATIRYGKGEVTGDVAQETVSLGGFTVQNQTFIKGNRVTENLVNDDSSGIMGLAFERLAGTESTPFWQALAEGGELTSKEMSFWLARSGIDQTSQTDVRFGGVFTLGGTNSSLFSGDIEFLDLVGEPAFWTLDLKALEVSVQDQNIELTESGSLSAIDTGTSLIGGLSADVARIWNAVPGALEVGLQAPGFYVYPCDTELQVSLSFGGKSWNIDPEDMNLGAADLAGELCLGGIFDLTAGSNVGPGAGNPGWVIGDVFLKNVYSVFRAEPPSIGFAQLSSTAGGSGTAPPSSTSGNTLTNSLPTNPSSTSPFDPTETAPSGDSRNTGNGPGKMLIFVISVLSAGLLSAAI</sequence>
<keyword evidence="4 6" id="KW-0378">Hydrolase</keyword>
<feature type="domain" description="Peptidase A1" evidence="9">
    <location>
        <begin position="83"/>
        <end position="414"/>
    </location>
</feature>
<dbReference type="OrthoDB" id="771136at2759"/>
<dbReference type="InterPro" id="IPR001461">
    <property type="entry name" value="Aspartic_peptidase_A1"/>
</dbReference>
<evidence type="ECO:0000256" key="1">
    <source>
        <dbReference type="ARBA" id="ARBA00007447"/>
    </source>
</evidence>
<dbReference type="CDD" id="cd05471">
    <property type="entry name" value="pepsin_like"/>
    <property type="match status" value="1"/>
</dbReference>
<dbReference type="InParanoid" id="K5X0Q6"/>
<dbReference type="Pfam" id="PF00026">
    <property type="entry name" value="Asp"/>
    <property type="match status" value="1"/>
</dbReference>
<organism evidence="10 11">
    <name type="scientific">Agaricus bisporus var. burnettii (strain JB137-S8 / ATCC MYA-4627 / FGSC 10392)</name>
    <name type="common">White button mushroom</name>
    <dbReference type="NCBI Taxonomy" id="597362"/>
    <lineage>
        <taxon>Eukaryota</taxon>
        <taxon>Fungi</taxon>
        <taxon>Dikarya</taxon>
        <taxon>Basidiomycota</taxon>
        <taxon>Agaricomycotina</taxon>
        <taxon>Agaricomycetes</taxon>
        <taxon>Agaricomycetidae</taxon>
        <taxon>Agaricales</taxon>
        <taxon>Agaricineae</taxon>
        <taxon>Agaricaceae</taxon>
        <taxon>Agaricus</taxon>
    </lineage>
</organism>
<feature type="signal peptide" evidence="8">
    <location>
        <begin position="1"/>
        <end position="19"/>
    </location>
</feature>
<evidence type="ECO:0000256" key="7">
    <source>
        <dbReference type="SAM" id="MobiDB-lite"/>
    </source>
</evidence>
<dbReference type="OMA" id="GFFAFPC"/>
<dbReference type="SUPFAM" id="SSF50630">
    <property type="entry name" value="Acid proteases"/>
    <property type="match status" value="1"/>
</dbReference>
<feature type="compositionally biased region" description="Low complexity" evidence="7">
    <location>
        <begin position="418"/>
        <end position="449"/>
    </location>
</feature>
<dbReference type="InterPro" id="IPR021109">
    <property type="entry name" value="Peptidase_aspartic_dom_sf"/>
</dbReference>
<feature type="region of interest" description="Disordered" evidence="7">
    <location>
        <begin position="418"/>
        <end position="465"/>
    </location>
</feature>
<evidence type="ECO:0000259" key="9">
    <source>
        <dbReference type="PROSITE" id="PS51767"/>
    </source>
</evidence>
<dbReference type="Gene3D" id="2.40.70.10">
    <property type="entry name" value="Acid Proteases"/>
    <property type="match status" value="2"/>
</dbReference>
<dbReference type="HOGENOM" id="CLU_013253_1_2_1"/>
<dbReference type="PROSITE" id="PS51767">
    <property type="entry name" value="PEPTIDASE_A1"/>
    <property type="match status" value="1"/>
</dbReference>
<dbReference type="AlphaFoldDB" id="K5X0Q6"/>
<keyword evidence="8" id="KW-0732">Signal</keyword>
<evidence type="ECO:0000256" key="3">
    <source>
        <dbReference type="ARBA" id="ARBA00022750"/>
    </source>
</evidence>